<reference evidence="1 2" key="1">
    <citation type="submission" date="2020-08" db="EMBL/GenBank/DDBJ databases">
        <title>Genomic Encyclopedia of Type Strains, Phase IV (KMG-V): Genome sequencing to study the core and pangenomes of soil and plant-associated prokaryotes.</title>
        <authorList>
            <person name="Whitman W."/>
        </authorList>
    </citation>
    <scope>NUCLEOTIDE SEQUENCE [LARGE SCALE GENOMIC DNA]</scope>
    <source>
        <strain evidence="1 2">X5P3</strain>
    </source>
</reference>
<comment type="caution">
    <text evidence="1">The sequence shown here is derived from an EMBL/GenBank/DDBJ whole genome shotgun (WGS) entry which is preliminary data.</text>
</comment>
<proteinExistence type="predicted"/>
<dbReference type="AlphaFoldDB" id="A0A7W7ZRU9"/>
<evidence type="ECO:0000313" key="2">
    <source>
        <dbReference type="Proteomes" id="UP000584867"/>
    </source>
</evidence>
<accession>A0A7W7ZRU9</accession>
<sequence>MSPKRRASVYDASNACKVPVFGNFGLYGG</sequence>
<dbReference type="EMBL" id="JACHIO010000013">
    <property type="protein sequence ID" value="MBB5064943.1"/>
    <property type="molecule type" value="Genomic_DNA"/>
</dbReference>
<dbReference type="Proteomes" id="UP000584867">
    <property type="component" value="Unassembled WGS sequence"/>
</dbReference>
<name>A0A7W7ZRU9_9BACT</name>
<gene>
    <name evidence="1" type="ORF">HDF15_003305</name>
</gene>
<protein>
    <submittedName>
        <fullName evidence="1">Uncharacterized protein</fullName>
    </submittedName>
</protein>
<evidence type="ECO:0000313" key="1">
    <source>
        <dbReference type="EMBL" id="MBB5064943.1"/>
    </source>
</evidence>
<organism evidence="1 2">
    <name type="scientific">Granulicella mallensis</name>
    <dbReference type="NCBI Taxonomy" id="940614"/>
    <lineage>
        <taxon>Bacteria</taxon>
        <taxon>Pseudomonadati</taxon>
        <taxon>Acidobacteriota</taxon>
        <taxon>Terriglobia</taxon>
        <taxon>Terriglobales</taxon>
        <taxon>Acidobacteriaceae</taxon>
        <taxon>Granulicella</taxon>
    </lineage>
</organism>